<feature type="signal peptide" evidence="6">
    <location>
        <begin position="1"/>
        <end position="19"/>
    </location>
</feature>
<dbReference type="PROSITE" id="PS51257">
    <property type="entry name" value="PROKAR_LIPOPROTEIN"/>
    <property type="match status" value="1"/>
</dbReference>
<dbReference type="SUPFAM" id="SSF48452">
    <property type="entry name" value="TPR-like"/>
    <property type="match status" value="1"/>
</dbReference>
<evidence type="ECO:0000256" key="3">
    <source>
        <dbReference type="ARBA" id="ARBA00022729"/>
    </source>
</evidence>
<gene>
    <name evidence="9" type="ORF">DCC81_18750</name>
</gene>
<dbReference type="InterPro" id="IPR033985">
    <property type="entry name" value="SusD-like_N"/>
</dbReference>
<evidence type="ECO:0000313" key="10">
    <source>
        <dbReference type="Proteomes" id="UP000244450"/>
    </source>
</evidence>
<feature type="domain" description="RagB/SusD" evidence="7">
    <location>
        <begin position="266"/>
        <end position="504"/>
    </location>
</feature>
<dbReference type="Gene3D" id="1.25.40.390">
    <property type="match status" value="1"/>
</dbReference>
<feature type="chain" id="PRO_5015588579" evidence="6">
    <location>
        <begin position="20"/>
        <end position="504"/>
    </location>
</feature>
<name>A0A2T7BJ11_9BACT</name>
<dbReference type="AlphaFoldDB" id="A0A2T7BJ11"/>
<keyword evidence="5" id="KW-0998">Cell outer membrane</keyword>
<evidence type="ECO:0000256" key="5">
    <source>
        <dbReference type="ARBA" id="ARBA00023237"/>
    </source>
</evidence>
<dbReference type="Pfam" id="PF07980">
    <property type="entry name" value="SusD_RagB"/>
    <property type="match status" value="1"/>
</dbReference>
<reference evidence="9 10" key="1">
    <citation type="submission" date="2018-04" db="EMBL/GenBank/DDBJ databases">
        <title>Chitinophaga fuyangensis sp. nov., isolated from soil in a chemical factory.</title>
        <authorList>
            <person name="Chen K."/>
        </authorList>
    </citation>
    <scope>NUCLEOTIDE SEQUENCE [LARGE SCALE GENOMIC DNA]</scope>
    <source>
        <strain evidence="9 10">LY-1</strain>
    </source>
</reference>
<evidence type="ECO:0000256" key="6">
    <source>
        <dbReference type="SAM" id="SignalP"/>
    </source>
</evidence>
<dbReference type="InterPro" id="IPR011990">
    <property type="entry name" value="TPR-like_helical_dom_sf"/>
</dbReference>
<sequence>MKKYTIIASLLAATTLLGACNKQLDITPQGSPTSTNFWKTQNDAISGANAMYDQFDNEDFYGRGFFWFINASDDMVTGRVKAEGDNIKNFNSSFIGGSYTEGQWKMRYIVIKRANDVIKNVPNIQMDETLKKRILGEAYFLEGLMYFQLASNYGNDKAGVPIIDRNSTATGVVTPRAKNVAENYAYIAQELKLAAANLPYFDTYAKEDWGRPHKTAAYAFLSKMYLYAKDYPNAAAYADSVILSGKHHLLDNFADVFKIANNWSAEYIWSVTSNGSTQNGYGSILPGVMLENKGWGLYNGWGYYMPTMELYKAYEAGDKRREATILKPGDSLTYFGKRIAYQSVNSLSGFQFNKYMEPFSYANPIGTIISSNGDHPATNLNVPLIRYAEVLLIKAEAMIMQGKNGDAEINLVRKRAGLPPVTNAGMDELKKQRRCELAGEFADRHRDLVRWGDAQAAYALPLHGAKNEVVWPARTFKPDVHNVWPVPQQEIDNSHGVITQNQGW</sequence>
<evidence type="ECO:0000259" key="8">
    <source>
        <dbReference type="Pfam" id="PF14322"/>
    </source>
</evidence>
<proteinExistence type="inferred from homology"/>
<dbReference type="EMBL" id="QCYK01000002">
    <property type="protein sequence ID" value="PUZ26265.1"/>
    <property type="molecule type" value="Genomic_DNA"/>
</dbReference>
<evidence type="ECO:0000256" key="4">
    <source>
        <dbReference type="ARBA" id="ARBA00023136"/>
    </source>
</evidence>
<accession>A0A2T7BJ11</accession>
<evidence type="ECO:0000256" key="2">
    <source>
        <dbReference type="ARBA" id="ARBA00006275"/>
    </source>
</evidence>
<dbReference type="InterPro" id="IPR012944">
    <property type="entry name" value="SusD_RagB_dom"/>
</dbReference>
<keyword evidence="10" id="KW-1185">Reference proteome</keyword>
<comment type="similarity">
    <text evidence="2">Belongs to the SusD family.</text>
</comment>
<dbReference type="RefSeq" id="WP_108688103.1">
    <property type="nucleotide sequence ID" value="NZ_QCYK01000002.1"/>
</dbReference>
<evidence type="ECO:0000313" key="9">
    <source>
        <dbReference type="EMBL" id="PUZ26265.1"/>
    </source>
</evidence>
<organism evidence="9 10">
    <name type="scientific">Chitinophaga parva</name>
    <dbReference type="NCBI Taxonomy" id="2169414"/>
    <lineage>
        <taxon>Bacteria</taxon>
        <taxon>Pseudomonadati</taxon>
        <taxon>Bacteroidota</taxon>
        <taxon>Chitinophagia</taxon>
        <taxon>Chitinophagales</taxon>
        <taxon>Chitinophagaceae</taxon>
        <taxon>Chitinophaga</taxon>
    </lineage>
</organism>
<comment type="caution">
    <text evidence="9">The sequence shown here is derived from an EMBL/GenBank/DDBJ whole genome shotgun (WGS) entry which is preliminary data.</text>
</comment>
<comment type="subcellular location">
    <subcellularLocation>
        <location evidence="1">Cell outer membrane</location>
    </subcellularLocation>
</comment>
<keyword evidence="3 6" id="KW-0732">Signal</keyword>
<feature type="domain" description="SusD-like N-terminal" evidence="8">
    <location>
        <begin position="100"/>
        <end position="226"/>
    </location>
</feature>
<keyword evidence="4" id="KW-0472">Membrane</keyword>
<dbReference type="CDD" id="cd08977">
    <property type="entry name" value="SusD"/>
    <property type="match status" value="1"/>
</dbReference>
<dbReference type="OrthoDB" id="618454at2"/>
<evidence type="ECO:0000259" key="7">
    <source>
        <dbReference type="Pfam" id="PF07980"/>
    </source>
</evidence>
<dbReference type="Proteomes" id="UP000244450">
    <property type="component" value="Unassembled WGS sequence"/>
</dbReference>
<evidence type="ECO:0000256" key="1">
    <source>
        <dbReference type="ARBA" id="ARBA00004442"/>
    </source>
</evidence>
<dbReference type="GO" id="GO:0009279">
    <property type="term" value="C:cell outer membrane"/>
    <property type="evidence" value="ECO:0007669"/>
    <property type="project" value="UniProtKB-SubCell"/>
</dbReference>
<dbReference type="Pfam" id="PF14322">
    <property type="entry name" value="SusD-like_3"/>
    <property type="match status" value="1"/>
</dbReference>
<protein>
    <submittedName>
        <fullName evidence="9">RagB/SusD family nutrient uptake outer membrane protein</fullName>
    </submittedName>
</protein>